<dbReference type="EMBL" id="LGRX02022449">
    <property type="protein sequence ID" value="KAK3255608.1"/>
    <property type="molecule type" value="Genomic_DNA"/>
</dbReference>
<proteinExistence type="predicted"/>
<keyword evidence="4" id="KW-1185">Reference proteome</keyword>
<dbReference type="InterPro" id="IPR011992">
    <property type="entry name" value="EF-hand-dom_pair"/>
</dbReference>
<feature type="domain" description="EF-hand" evidence="2">
    <location>
        <begin position="159"/>
        <end position="194"/>
    </location>
</feature>
<evidence type="ECO:0000259" key="2">
    <source>
        <dbReference type="PROSITE" id="PS50222"/>
    </source>
</evidence>
<comment type="caution">
    <text evidence="3">The sequence shown here is derived from an EMBL/GenBank/DDBJ whole genome shotgun (WGS) entry which is preliminary data.</text>
</comment>
<reference evidence="3 4" key="1">
    <citation type="journal article" date="2015" name="Genome Biol. Evol.">
        <title>Comparative Genomics of a Bacterivorous Green Alga Reveals Evolutionary Causalities and Consequences of Phago-Mixotrophic Mode of Nutrition.</title>
        <authorList>
            <person name="Burns J.A."/>
            <person name="Paasch A."/>
            <person name="Narechania A."/>
            <person name="Kim E."/>
        </authorList>
    </citation>
    <scope>NUCLEOTIDE SEQUENCE [LARGE SCALE GENOMIC DNA]</scope>
    <source>
        <strain evidence="3 4">PLY_AMNH</strain>
    </source>
</reference>
<organism evidence="3 4">
    <name type="scientific">Cymbomonas tetramitiformis</name>
    <dbReference type="NCBI Taxonomy" id="36881"/>
    <lineage>
        <taxon>Eukaryota</taxon>
        <taxon>Viridiplantae</taxon>
        <taxon>Chlorophyta</taxon>
        <taxon>Pyramimonadophyceae</taxon>
        <taxon>Pyramimonadales</taxon>
        <taxon>Pyramimonadaceae</taxon>
        <taxon>Cymbomonas</taxon>
    </lineage>
</organism>
<dbReference type="GO" id="GO:0005509">
    <property type="term" value="F:calcium ion binding"/>
    <property type="evidence" value="ECO:0007669"/>
    <property type="project" value="InterPro"/>
</dbReference>
<dbReference type="Gene3D" id="1.10.238.10">
    <property type="entry name" value="EF-hand"/>
    <property type="match status" value="1"/>
</dbReference>
<dbReference type="AlphaFoldDB" id="A0AAE0F9K2"/>
<evidence type="ECO:0000313" key="4">
    <source>
        <dbReference type="Proteomes" id="UP001190700"/>
    </source>
</evidence>
<feature type="non-terminal residue" evidence="3">
    <location>
        <position position="1"/>
    </location>
</feature>
<name>A0AAE0F9K2_9CHLO</name>
<evidence type="ECO:0000313" key="3">
    <source>
        <dbReference type="EMBL" id="KAK3255608.1"/>
    </source>
</evidence>
<dbReference type="PROSITE" id="PS50222">
    <property type="entry name" value="EF_HAND_2"/>
    <property type="match status" value="1"/>
</dbReference>
<dbReference type="SUPFAM" id="SSF47473">
    <property type="entry name" value="EF-hand"/>
    <property type="match status" value="1"/>
</dbReference>
<feature type="region of interest" description="Disordered" evidence="1">
    <location>
        <begin position="251"/>
        <end position="292"/>
    </location>
</feature>
<evidence type="ECO:0000256" key="1">
    <source>
        <dbReference type="SAM" id="MobiDB-lite"/>
    </source>
</evidence>
<dbReference type="InterPro" id="IPR002048">
    <property type="entry name" value="EF_hand_dom"/>
</dbReference>
<protein>
    <recommendedName>
        <fullName evidence="2">EF-hand domain-containing protein</fullName>
    </recommendedName>
</protein>
<accession>A0AAE0F9K2</accession>
<sequence length="482" mass="53650">VRGSFTHANLSLERHRTDAIERGTSNEALADFQVLKDIAFRISQKSSFLRKHVRRHIDASTGMVKSAAILKGLEALNMGFTEQQLGRFMQSLDTKQTGTHHFEDLLAKFSEGQGLGQLFQPKPEPDELKKSLPLQRDAEEVRAIQRTGLMQELRKKLTTSRNRFEASCKAADMNCDGLISSSSLTSVLHALCPHVSRKEAKEVVSAYYPSKGALQVNYREFLRALERTEDVGSLNASCEYYGDSPIAMPKQAKGVQSTGAASGKPATVQPSHSGAAKEAWGAESTAGSPARRKVTGITPAYKHTKLKGHEKALADLTRANKAKADTLTIKSSFSAFGVPQGVEREAAGKPTEMAGRSALMASERDILSAEPGDPGHIDEHERLFTRRDDALSELQANDKQRYVDRQEALSIRKNRHEAAIQQRQVRDDEAKADLQRRREETKTLYSRRWIERTRMYDQATKYHGQKEFRETPGLATMFGKVP</sequence>
<gene>
    <name evidence="3" type="ORF">CYMTET_35219</name>
</gene>
<dbReference type="Proteomes" id="UP001190700">
    <property type="component" value="Unassembled WGS sequence"/>
</dbReference>